<dbReference type="Pfam" id="PF00443">
    <property type="entry name" value="UCH"/>
    <property type="match status" value="1"/>
</dbReference>
<evidence type="ECO:0000256" key="1">
    <source>
        <dbReference type="ARBA" id="ARBA00009085"/>
    </source>
</evidence>
<sequence>MLVWGSYTERGADHQCVVDYCLEFPSGAMEASSQAFRSERIPESEQEVEPLFGLGYTGLVNVGNSCYMASTIQVVFTTRVFISRYYERQSLKMAFAMATSDPTLT</sequence>
<feature type="domain" description="Peptidase C19 ubiquitin carboxyl-terminal hydrolase" evidence="2">
    <location>
        <begin position="57"/>
        <end position="89"/>
    </location>
</feature>
<dbReference type="PROSITE" id="PS00972">
    <property type="entry name" value="USP_1"/>
    <property type="match status" value="1"/>
</dbReference>
<keyword evidence="3" id="KW-0378">Hydrolase</keyword>
<dbReference type="Proteomes" id="UP001055439">
    <property type="component" value="Chromosome 8"/>
</dbReference>
<dbReference type="Gene3D" id="3.90.70.10">
    <property type="entry name" value="Cysteine proteinases"/>
    <property type="match status" value="1"/>
</dbReference>
<name>A0A9E7L0W5_9LILI</name>
<dbReference type="AlphaFoldDB" id="A0A9E7L0W5"/>
<organism evidence="3 4">
    <name type="scientific">Musa troglodytarum</name>
    <name type="common">fe'i banana</name>
    <dbReference type="NCBI Taxonomy" id="320322"/>
    <lineage>
        <taxon>Eukaryota</taxon>
        <taxon>Viridiplantae</taxon>
        <taxon>Streptophyta</taxon>
        <taxon>Embryophyta</taxon>
        <taxon>Tracheophyta</taxon>
        <taxon>Spermatophyta</taxon>
        <taxon>Magnoliopsida</taxon>
        <taxon>Liliopsida</taxon>
        <taxon>Zingiberales</taxon>
        <taxon>Musaceae</taxon>
        <taxon>Musa</taxon>
    </lineage>
</organism>
<dbReference type="OrthoDB" id="361536at2759"/>
<evidence type="ECO:0000313" key="3">
    <source>
        <dbReference type="EMBL" id="URE36486.1"/>
    </source>
</evidence>
<evidence type="ECO:0000259" key="2">
    <source>
        <dbReference type="Pfam" id="PF00443"/>
    </source>
</evidence>
<keyword evidence="4" id="KW-1185">Reference proteome</keyword>
<protein>
    <submittedName>
        <fullName evidence="3">Ubiquitin carboxyl-terminal hydrolase</fullName>
    </submittedName>
</protein>
<dbReference type="SUPFAM" id="SSF54001">
    <property type="entry name" value="Cysteine proteinases"/>
    <property type="match status" value="1"/>
</dbReference>
<evidence type="ECO:0000313" key="4">
    <source>
        <dbReference type="Proteomes" id="UP001055439"/>
    </source>
</evidence>
<dbReference type="InterPro" id="IPR038765">
    <property type="entry name" value="Papain-like_cys_pep_sf"/>
</dbReference>
<dbReference type="GO" id="GO:0004843">
    <property type="term" value="F:cysteine-type deubiquitinase activity"/>
    <property type="evidence" value="ECO:0007669"/>
    <property type="project" value="InterPro"/>
</dbReference>
<proteinExistence type="inferred from homology"/>
<dbReference type="EMBL" id="CP097510">
    <property type="protein sequence ID" value="URE36486.1"/>
    <property type="molecule type" value="Genomic_DNA"/>
</dbReference>
<gene>
    <name evidence="3" type="ORF">MUK42_17478</name>
</gene>
<reference evidence="3" key="1">
    <citation type="submission" date="2022-05" db="EMBL/GenBank/DDBJ databases">
        <title>The Musa troglodytarum L. genome provides insights into the mechanism of non-climacteric behaviour and enrichment of carotenoids.</title>
        <authorList>
            <person name="Wang J."/>
        </authorList>
    </citation>
    <scope>NUCLEOTIDE SEQUENCE</scope>
    <source>
        <tissue evidence="3">Leaf</tissue>
    </source>
</reference>
<dbReference type="InterPro" id="IPR018200">
    <property type="entry name" value="USP_CS"/>
</dbReference>
<dbReference type="InterPro" id="IPR001394">
    <property type="entry name" value="Peptidase_C19_UCH"/>
</dbReference>
<comment type="similarity">
    <text evidence="1">Belongs to the peptidase C19 family.</text>
</comment>
<dbReference type="GO" id="GO:0016579">
    <property type="term" value="P:protein deubiquitination"/>
    <property type="evidence" value="ECO:0007669"/>
    <property type="project" value="InterPro"/>
</dbReference>
<accession>A0A9E7L0W5</accession>